<reference evidence="1" key="1">
    <citation type="submission" date="2020-05" db="EMBL/GenBank/DDBJ databases">
        <title>Large-scale comparative analyses of tick genomes elucidate their genetic diversity and vector capacities.</title>
        <authorList>
            <person name="Jia N."/>
            <person name="Wang J."/>
            <person name="Shi W."/>
            <person name="Du L."/>
            <person name="Sun Y."/>
            <person name="Zhan W."/>
            <person name="Jiang J."/>
            <person name="Wang Q."/>
            <person name="Zhang B."/>
            <person name="Ji P."/>
            <person name="Sakyi L.B."/>
            <person name="Cui X."/>
            <person name="Yuan T."/>
            <person name="Jiang B."/>
            <person name="Yang W."/>
            <person name="Lam T.T.-Y."/>
            <person name="Chang Q."/>
            <person name="Ding S."/>
            <person name="Wang X."/>
            <person name="Zhu J."/>
            <person name="Ruan X."/>
            <person name="Zhao L."/>
            <person name="Wei J."/>
            <person name="Que T."/>
            <person name="Du C."/>
            <person name="Cheng J."/>
            <person name="Dai P."/>
            <person name="Han X."/>
            <person name="Huang E."/>
            <person name="Gao Y."/>
            <person name="Liu J."/>
            <person name="Shao H."/>
            <person name="Ye R."/>
            <person name="Li L."/>
            <person name="Wei W."/>
            <person name="Wang X."/>
            <person name="Wang C."/>
            <person name="Yang T."/>
            <person name="Huo Q."/>
            <person name="Li W."/>
            <person name="Guo W."/>
            <person name="Chen H."/>
            <person name="Zhou L."/>
            <person name="Ni X."/>
            <person name="Tian J."/>
            <person name="Zhou Y."/>
            <person name="Sheng Y."/>
            <person name="Liu T."/>
            <person name="Pan Y."/>
            <person name="Xia L."/>
            <person name="Li J."/>
            <person name="Zhao F."/>
            <person name="Cao W."/>
        </authorList>
    </citation>
    <scope>NUCLEOTIDE SEQUENCE</scope>
    <source>
        <strain evidence="1">Dsil-2018</strain>
    </source>
</reference>
<protein>
    <submittedName>
        <fullName evidence="1">Uncharacterized protein</fullName>
    </submittedName>
</protein>
<keyword evidence="2" id="KW-1185">Reference proteome</keyword>
<evidence type="ECO:0000313" key="2">
    <source>
        <dbReference type="Proteomes" id="UP000821865"/>
    </source>
</evidence>
<evidence type="ECO:0000313" key="1">
    <source>
        <dbReference type="EMBL" id="KAH7959870.1"/>
    </source>
</evidence>
<name>A0ACB8D675_DERSI</name>
<gene>
    <name evidence="1" type="ORF">HPB49_014484</name>
</gene>
<dbReference type="Proteomes" id="UP000821865">
    <property type="component" value="Chromosome 3"/>
</dbReference>
<dbReference type="EMBL" id="CM023472">
    <property type="protein sequence ID" value="KAH7959870.1"/>
    <property type="molecule type" value="Genomic_DNA"/>
</dbReference>
<sequence length="390" mass="41395">MIVPSARALLAFVACNTTDQCAAVEENATCAEHRCLCPSFDPIAEGTRCHSTRFLLPLALGKNCTANTDCSSTAACVAGHCRCPDGYQPSDERDCSAIRQSEFMTSWFAPMILASSILLILMLVLYLCVVGYRGRHSEWTFWRPAGAAASASTLVVSGQASFCGGDPTASTFVGPALTIESSEVFCVMTCCVTQASTMEVSTQGGAPSMSELRGLGGTAIEPFERPVLSKEQVYAKFPHLAGLSTPMSLQSVQVSGHSEPPVPESTFNEKTKKDGSLVSSVTERSCKPRQTRSASGSVRHVVLCPKMDDSKGPQAADAAPCEEGCPCDDSCASREQLFGVSLPWSSVGSSLDALLSVPVDAKVYDCSSSRTETSLKAANELHLPVDKFQR</sequence>
<comment type="caution">
    <text evidence="1">The sequence shown here is derived from an EMBL/GenBank/DDBJ whole genome shotgun (WGS) entry which is preliminary data.</text>
</comment>
<organism evidence="1 2">
    <name type="scientific">Dermacentor silvarum</name>
    <name type="common">Tick</name>
    <dbReference type="NCBI Taxonomy" id="543639"/>
    <lineage>
        <taxon>Eukaryota</taxon>
        <taxon>Metazoa</taxon>
        <taxon>Ecdysozoa</taxon>
        <taxon>Arthropoda</taxon>
        <taxon>Chelicerata</taxon>
        <taxon>Arachnida</taxon>
        <taxon>Acari</taxon>
        <taxon>Parasitiformes</taxon>
        <taxon>Ixodida</taxon>
        <taxon>Ixodoidea</taxon>
        <taxon>Ixodidae</taxon>
        <taxon>Rhipicephalinae</taxon>
        <taxon>Dermacentor</taxon>
    </lineage>
</organism>
<proteinExistence type="predicted"/>
<accession>A0ACB8D675</accession>